<dbReference type="Proteomes" id="UP000315295">
    <property type="component" value="Unassembled WGS sequence"/>
</dbReference>
<organism evidence="1 2">
    <name type="scientific">Malus baccata</name>
    <name type="common">Siberian crab apple</name>
    <name type="synonym">Pyrus baccata</name>
    <dbReference type="NCBI Taxonomy" id="106549"/>
    <lineage>
        <taxon>Eukaryota</taxon>
        <taxon>Viridiplantae</taxon>
        <taxon>Streptophyta</taxon>
        <taxon>Embryophyta</taxon>
        <taxon>Tracheophyta</taxon>
        <taxon>Spermatophyta</taxon>
        <taxon>Magnoliopsida</taxon>
        <taxon>eudicotyledons</taxon>
        <taxon>Gunneridae</taxon>
        <taxon>Pentapetalae</taxon>
        <taxon>rosids</taxon>
        <taxon>fabids</taxon>
        <taxon>Rosales</taxon>
        <taxon>Rosaceae</taxon>
        <taxon>Amygdaloideae</taxon>
        <taxon>Maleae</taxon>
        <taxon>Malus</taxon>
    </lineage>
</organism>
<proteinExistence type="predicted"/>
<accession>A0A540KZN2</accession>
<protein>
    <submittedName>
        <fullName evidence="1">Uncharacterized protein</fullName>
    </submittedName>
</protein>
<dbReference type="EMBL" id="VIEB01000844">
    <property type="protein sequence ID" value="TQD79687.1"/>
    <property type="molecule type" value="Genomic_DNA"/>
</dbReference>
<gene>
    <name evidence="1" type="ORF">C1H46_034761</name>
</gene>
<name>A0A540KZN2_MALBA</name>
<keyword evidence="2" id="KW-1185">Reference proteome</keyword>
<sequence length="134" mass="15106">MNPKVTQREPLDLQAQPFFHVVVPDYVDLVRRLGFFKRPGEVVGFGDGEIVEIVLELMLGLLVFGDGDVGGEERTRLGVKKSTGRCGEVSNNDEDRENLTNSRITMICSRSSWVMMGLKVRVYQSASFRVQPRM</sequence>
<dbReference type="AlphaFoldDB" id="A0A540KZN2"/>
<reference evidence="1 2" key="1">
    <citation type="journal article" date="2019" name="G3 (Bethesda)">
        <title>Sequencing of a Wild Apple (Malus baccata) Genome Unravels the Differences Between Cultivated and Wild Apple Species Regarding Disease Resistance and Cold Tolerance.</title>
        <authorList>
            <person name="Chen X."/>
        </authorList>
    </citation>
    <scope>NUCLEOTIDE SEQUENCE [LARGE SCALE GENOMIC DNA]</scope>
    <source>
        <strain evidence="2">cv. Shandingzi</strain>
        <tissue evidence="1">Leaves</tissue>
    </source>
</reference>
<evidence type="ECO:0000313" key="2">
    <source>
        <dbReference type="Proteomes" id="UP000315295"/>
    </source>
</evidence>
<evidence type="ECO:0000313" key="1">
    <source>
        <dbReference type="EMBL" id="TQD79687.1"/>
    </source>
</evidence>
<comment type="caution">
    <text evidence="1">The sequence shown here is derived from an EMBL/GenBank/DDBJ whole genome shotgun (WGS) entry which is preliminary data.</text>
</comment>